<evidence type="ECO:0000256" key="6">
    <source>
        <dbReference type="ARBA" id="ARBA00023002"/>
    </source>
</evidence>
<dbReference type="Pfam" id="PF01082">
    <property type="entry name" value="Cu2_monooxygen"/>
    <property type="match status" value="1"/>
</dbReference>
<dbReference type="InterPro" id="IPR036939">
    <property type="entry name" value="Cu2_ascorb_mOase_N_sf"/>
</dbReference>
<dbReference type="Gene3D" id="2.60.120.310">
    <property type="entry name" value="Copper type II, ascorbate-dependent monooxygenase, N-terminal domain"/>
    <property type="match status" value="1"/>
</dbReference>
<protein>
    <submittedName>
        <fullName evidence="14">DBH-like monooxygenase protein 1</fullName>
        <ecNumber evidence="14">1.14.17.1</ecNumber>
    </submittedName>
</protein>
<feature type="signal peptide" evidence="12">
    <location>
        <begin position="1"/>
        <end position="21"/>
    </location>
</feature>
<keyword evidence="8 14" id="KW-0503">Monooxygenase</keyword>
<keyword evidence="6 14" id="KW-0560">Oxidoreductase</keyword>
<dbReference type="CDD" id="cd09631">
    <property type="entry name" value="DOMON_DOH"/>
    <property type="match status" value="1"/>
</dbReference>
<dbReference type="EMBL" id="MU826843">
    <property type="protein sequence ID" value="KAJ7371691.1"/>
    <property type="molecule type" value="Genomic_DNA"/>
</dbReference>
<keyword evidence="10" id="KW-1015">Disulfide bond</keyword>
<comment type="caution">
    <text evidence="14">The sequence shown here is derived from an EMBL/GenBank/DDBJ whole genome shotgun (WGS) entry which is preliminary data.</text>
</comment>
<dbReference type="GO" id="GO:0005507">
    <property type="term" value="F:copper ion binding"/>
    <property type="evidence" value="ECO:0007669"/>
    <property type="project" value="InterPro"/>
</dbReference>
<dbReference type="OrthoDB" id="10003276at2759"/>
<keyword evidence="4" id="KW-0479">Metal-binding</keyword>
<gene>
    <name evidence="14" type="primary">MOXD1_13</name>
    <name evidence="14" type="ORF">OS493_023722</name>
</gene>
<dbReference type="GO" id="GO:0042420">
    <property type="term" value="P:dopamine catabolic process"/>
    <property type="evidence" value="ECO:0007669"/>
    <property type="project" value="TreeGrafter"/>
</dbReference>
<dbReference type="InterPro" id="IPR000945">
    <property type="entry name" value="DBH-like"/>
</dbReference>
<dbReference type="InterPro" id="IPR000323">
    <property type="entry name" value="Cu2_ascorb_mOase_N"/>
</dbReference>
<dbReference type="InterPro" id="IPR008977">
    <property type="entry name" value="PHM/PNGase_F_dom_sf"/>
</dbReference>
<dbReference type="GO" id="GO:0042421">
    <property type="term" value="P:norepinephrine biosynthetic process"/>
    <property type="evidence" value="ECO:0007669"/>
    <property type="project" value="TreeGrafter"/>
</dbReference>
<dbReference type="InterPro" id="IPR045266">
    <property type="entry name" value="DOH_DOMON"/>
</dbReference>
<keyword evidence="5 12" id="KW-0732">Signal</keyword>
<dbReference type="FunFam" id="2.60.120.310:FF:000004">
    <property type="entry name" value="DBH-like monooxygenase protein 1"/>
    <property type="match status" value="1"/>
</dbReference>
<dbReference type="InterPro" id="IPR028460">
    <property type="entry name" value="Tbh/DBH"/>
</dbReference>
<evidence type="ECO:0000256" key="5">
    <source>
        <dbReference type="ARBA" id="ARBA00022729"/>
    </source>
</evidence>
<dbReference type="PROSITE" id="PS50836">
    <property type="entry name" value="DOMON"/>
    <property type="match status" value="1"/>
</dbReference>
<dbReference type="GO" id="GO:0006589">
    <property type="term" value="P:octopamine biosynthetic process"/>
    <property type="evidence" value="ECO:0007669"/>
    <property type="project" value="TreeGrafter"/>
</dbReference>
<evidence type="ECO:0000313" key="14">
    <source>
        <dbReference type="EMBL" id="KAJ7371691.1"/>
    </source>
</evidence>
<dbReference type="InterPro" id="IPR024548">
    <property type="entry name" value="Cu2_monoox_C"/>
</dbReference>
<dbReference type="InterPro" id="IPR014784">
    <property type="entry name" value="Cu2_ascorb_mOase-like_C"/>
</dbReference>
<accession>A0A9W9YYH1</accession>
<evidence type="ECO:0000256" key="10">
    <source>
        <dbReference type="ARBA" id="ARBA00023157"/>
    </source>
</evidence>
<evidence type="ECO:0000256" key="9">
    <source>
        <dbReference type="ARBA" id="ARBA00023136"/>
    </source>
</evidence>
<comment type="cofactor">
    <cofactor evidence="1">
        <name>Cu(2+)</name>
        <dbReference type="ChEBI" id="CHEBI:29036"/>
    </cofactor>
</comment>
<evidence type="ECO:0000256" key="11">
    <source>
        <dbReference type="ARBA" id="ARBA00023180"/>
    </source>
</evidence>
<dbReference type="Pfam" id="PF03351">
    <property type="entry name" value="DOMON"/>
    <property type="match status" value="1"/>
</dbReference>
<dbReference type="FunFam" id="2.60.40.1210:FF:000001">
    <property type="entry name" value="Monooxygenase, DBH-like 1, like"/>
    <property type="match status" value="1"/>
</dbReference>
<evidence type="ECO:0000256" key="8">
    <source>
        <dbReference type="ARBA" id="ARBA00023033"/>
    </source>
</evidence>
<dbReference type="SUPFAM" id="SSF49344">
    <property type="entry name" value="CBD9-like"/>
    <property type="match status" value="1"/>
</dbReference>
<feature type="chain" id="PRO_5040908580" evidence="12">
    <location>
        <begin position="22"/>
        <end position="607"/>
    </location>
</feature>
<dbReference type="AlphaFoldDB" id="A0A9W9YYH1"/>
<dbReference type="PANTHER" id="PTHR10157">
    <property type="entry name" value="DOPAMINE BETA HYDROXYLASE RELATED"/>
    <property type="match status" value="1"/>
</dbReference>
<dbReference type="SUPFAM" id="SSF49742">
    <property type="entry name" value="PHM/PNGase F"/>
    <property type="match status" value="2"/>
</dbReference>
<dbReference type="PRINTS" id="PR00767">
    <property type="entry name" value="DBMONOXGNASE"/>
</dbReference>
<dbReference type="PANTHER" id="PTHR10157:SF23">
    <property type="entry name" value="MOXD1 HOMOLOG 1"/>
    <property type="match status" value="1"/>
</dbReference>
<evidence type="ECO:0000256" key="1">
    <source>
        <dbReference type="ARBA" id="ARBA00001973"/>
    </source>
</evidence>
<dbReference type="InterPro" id="IPR005018">
    <property type="entry name" value="DOMON_domain"/>
</dbReference>
<dbReference type="FunFam" id="2.60.120.230:FF:000001">
    <property type="entry name" value="Monooxygenase, DBH-like 1"/>
    <property type="match status" value="1"/>
</dbReference>
<evidence type="ECO:0000313" key="15">
    <source>
        <dbReference type="Proteomes" id="UP001163046"/>
    </source>
</evidence>
<dbReference type="Gene3D" id="2.60.120.230">
    <property type="match status" value="1"/>
</dbReference>
<dbReference type="GO" id="GO:0030667">
    <property type="term" value="C:secretory granule membrane"/>
    <property type="evidence" value="ECO:0007669"/>
    <property type="project" value="TreeGrafter"/>
</dbReference>
<reference evidence="14" key="1">
    <citation type="submission" date="2023-01" db="EMBL/GenBank/DDBJ databases">
        <title>Genome assembly of the deep-sea coral Lophelia pertusa.</title>
        <authorList>
            <person name="Herrera S."/>
            <person name="Cordes E."/>
        </authorList>
    </citation>
    <scope>NUCLEOTIDE SEQUENCE</scope>
    <source>
        <strain evidence="14">USNM1676648</strain>
        <tissue evidence="14">Polyp</tissue>
    </source>
</reference>
<comment type="subcellular location">
    <subcellularLocation>
        <location evidence="2">Membrane</location>
    </subcellularLocation>
</comment>
<dbReference type="GO" id="GO:0004500">
    <property type="term" value="F:dopamine beta-monooxygenase activity"/>
    <property type="evidence" value="ECO:0007669"/>
    <property type="project" value="UniProtKB-EC"/>
</dbReference>
<keyword evidence="11" id="KW-0325">Glycoprotein</keyword>
<dbReference type="EC" id="1.14.17.1" evidence="14"/>
<keyword evidence="7" id="KW-0186">Copper</keyword>
<evidence type="ECO:0000256" key="4">
    <source>
        <dbReference type="ARBA" id="ARBA00022723"/>
    </source>
</evidence>
<evidence type="ECO:0000256" key="7">
    <source>
        <dbReference type="ARBA" id="ARBA00023008"/>
    </source>
</evidence>
<dbReference type="SMART" id="SM00664">
    <property type="entry name" value="DoH"/>
    <property type="match status" value="1"/>
</dbReference>
<dbReference type="Gene3D" id="2.60.40.1210">
    <property type="entry name" value="Cellobiose dehydrogenase, cytochrome domain"/>
    <property type="match status" value="1"/>
</dbReference>
<keyword evidence="15" id="KW-1185">Reference proteome</keyword>
<dbReference type="Pfam" id="PF03712">
    <property type="entry name" value="Cu2_monoox_C"/>
    <property type="match status" value="1"/>
</dbReference>
<evidence type="ECO:0000259" key="13">
    <source>
        <dbReference type="PROSITE" id="PS50836"/>
    </source>
</evidence>
<evidence type="ECO:0000256" key="2">
    <source>
        <dbReference type="ARBA" id="ARBA00004370"/>
    </source>
</evidence>
<comment type="similarity">
    <text evidence="3">Belongs to the copper type II ascorbate-dependent monooxygenase family.</text>
</comment>
<dbReference type="Proteomes" id="UP001163046">
    <property type="component" value="Unassembled WGS sequence"/>
</dbReference>
<evidence type="ECO:0000256" key="12">
    <source>
        <dbReference type="SAM" id="SignalP"/>
    </source>
</evidence>
<name>A0A9W9YYH1_9CNID</name>
<sequence>MQPYFAFLVYVVLASVQVTLSAGDLSSEFTNTAALDEAEKLQLYWSVDWNAKTVSFAVEAKTTGWVGFGISTGRGRMIGADIVIGGVTDGGKQYFTDRYASGYRTPEEDQSQDYELISLTETGGKTIMKFKRKFDTCDDKDNKLEEGTSKVIFAYNDEDPKTPNGFLKHTYKGARSVMLLNTGITKPTLPSNLKYLDILNNKTEVAGNKTVYWCNVFELPRMGKAHHVVKVEPIIQKGHEGLVHHILLYECSRDFPRAFLNHSGRCYDEKTTPEAIMKCAGESTVAAWAIGGGSFYYPEHVGLKIGTDDTPKYIVMETHYDNPEQRTDFVDSSGLRFWYTDQTRMHDAGTIYTGWGVTYQMMIPPQQTQWQTTGYCASVCTEKALEGSPLKGHKVKIFAALLHTHLAGRAVRVQHIRNGKELKEIVYDKNYDFNFQEFQMLKEVDVLPGDEFMVSCKYSTVDITTPTYGGLRTNDEMCLAFLLYYPRVNLTKCASVDEQATRNFYIKHFWNGTHSLPFPPKIWTKEMTNDLQQAYDDKTQDIRVKCKGTNSYDIQDVDRYVKKPRITSSFKPEESLCDVKSSASDFRQTLVMFTFPFDLTMMIYRMH</sequence>
<organism evidence="14 15">
    <name type="scientific">Desmophyllum pertusum</name>
    <dbReference type="NCBI Taxonomy" id="174260"/>
    <lineage>
        <taxon>Eukaryota</taxon>
        <taxon>Metazoa</taxon>
        <taxon>Cnidaria</taxon>
        <taxon>Anthozoa</taxon>
        <taxon>Hexacorallia</taxon>
        <taxon>Scleractinia</taxon>
        <taxon>Caryophylliina</taxon>
        <taxon>Caryophylliidae</taxon>
        <taxon>Desmophyllum</taxon>
    </lineage>
</organism>
<proteinExistence type="inferred from homology"/>
<feature type="domain" description="DOMON" evidence="13">
    <location>
        <begin position="39"/>
        <end position="156"/>
    </location>
</feature>
<dbReference type="GO" id="GO:0005615">
    <property type="term" value="C:extracellular space"/>
    <property type="evidence" value="ECO:0007669"/>
    <property type="project" value="TreeGrafter"/>
</dbReference>
<evidence type="ECO:0000256" key="3">
    <source>
        <dbReference type="ARBA" id="ARBA00010676"/>
    </source>
</evidence>
<keyword evidence="9" id="KW-0472">Membrane</keyword>